<sequence length="30" mass="3508">MDIETINTIKGDLSTFVHYPYGFLETLYLL</sequence>
<organism evidence="1 2">
    <name type="scientific">Rhodonellum psychrophilum GCM71 = DSM 17998</name>
    <dbReference type="NCBI Taxonomy" id="1123057"/>
    <lineage>
        <taxon>Bacteria</taxon>
        <taxon>Pseudomonadati</taxon>
        <taxon>Bacteroidota</taxon>
        <taxon>Cytophagia</taxon>
        <taxon>Cytophagales</taxon>
        <taxon>Cytophagaceae</taxon>
        <taxon>Rhodonellum</taxon>
    </lineage>
</organism>
<accession>U5BZ53</accession>
<dbReference type="EMBL" id="AWXR01000017">
    <property type="protein sequence ID" value="ERM83138.1"/>
    <property type="molecule type" value="Genomic_DNA"/>
</dbReference>
<comment type="caution">
    <text evidence="1">The sequence shown here is derived from an EMBL/GenBank/DDBJ whole genome shotgun (WGS) entry which is preliminary data.</text>
</comment>
<dbReference type="AlphaFoldDB" id="U5BZ53"/>
<evidence type="ECO:0000313" key="2">
    <source>
        <dbReference type="Proteomes" id="UP000016843"/>
    </source>
</evidence>
<proteinExistence type="predicted"/>
<dbReference type="Proteomes" id="UP000016843">
    <property type="component" value="Unassembled WGS sequence"/>
</dbReference>
<protein>
    <submittedName>
        <fullName evidence="1">Uncharacterized protein</fullName>
    </submittedName>
</protein>
<gene>
    <name evidence="1" type="ORF">P872_17475</name>
</gene>
<name>U5BZ53_9BACT</name>
<keyword evidence="2" id="KW-1185">Reference proteome</keyword>
<reference evidence="1 2" key="1">
    <citation type="journal article" date="2013" name="Genome Announc.">
        <title>Draft Genome Sequence of the Psychrophilic and Alkaliphilic Rhodonellum psychrophilum Strain GCM71T.</title>
        <authorList>
            <person name="Hauptmann A.L."/>
            <person name="Glaring M.A."/>
            <person name="Hallin P.F."/>
            <person name="Prieme A."/>
            <person name="Stougaard P."/>
        </authorList>
    </citation>
    <scope>NUCLEOTIDE SEQUENCE [LARGE SCALE GENOMIC DNA]</scope>
    <source>
        <strain evidence="1 2">GCM71</strain>
    </source>
</reference>
<evidence type="ECO:0000313" key="1">
    <source>
        <dbReference type="EMBL" id="ERM83138.1"/>
    </source>
</evidence>